<dbReference type="Proteomes" id="UP001501436">
    <property type="component" value="Unassembled WGS sequence"/>
</dbReference>
<reference evidence="3" key="1">
    <citation type="journal article" date="2019" name="Int. J. Syst. Evol. Microbiol.">
        <title>The Global Catalogue of Microorganisms (GCM) 10K type strain sequencing project: providing services to taxonomists for standard genome sequencing and annotation.</title>
        <authorList>
            <consortium name="The Broad Institute Genomics Platform"/>
            <consortium name="The Broad Institute Genome Sequencing Center for Infectious Disease"/>
            <person name="Wu L."/>
            <person name="Ma J."/>
        </authorList>
    </citation>
    <scope>NUCLEOTIDE SEQUENCE [LARGE SCALE GENOMIC DNA]</scope>
    <source>
        <strain evidence="3">JCM 18283</strain>
    </source>
</reference>
<gene>
    <name evidence="2" type="ORF">GCM10023313_29900</name>
</gene>
<accession>A0ABP9G340</accession>
<keyword evidence="1" id="KW-0732">Signal</keyword>
<evidence type="ECO:0000256" key="1">
    <source>
        <dbReference type="SAM" id="SignalP"/>
    </source>
</evidence>
<organism evidence="2 3">
    <name type="scientific">Mucilaginibacter defluvii</name>
    <dbReference type="NCBI Taxonomy" id="1196019"/>
    <lineage>
        <taxon>Bacteria</taxon>
        <taxon>Pseudomonadati</taxon>
        <taxon>Bacteroidota</taxon>
        <taxon>Sphingobacteriia</taxon>
        <taxon>Sphingobacteriales</taxon>
        <taxon>Sphingobacteriaceae</taxon>
        <taxon>Mucilaginibacter</taxon>
    </lineage>
</organism>
<comment type="caution">
    <text evidence="2">The sequence shown here is derived from an EMBL/GenBank/DDBJ whole genome shotgun (WGS) entry which is preliminary data.</text>
</comment>
<evidence type="ECO:0008006" key="4">
    <source>
        <dbReference type="Google" id="ProtNLM"/>
    </source>
</evidence>
<name>A0ABP9G340_9SPHI</name>
<sequence length="191" mass="20293">MKTLIKLSALTLAIVSLFSINANAQDGGKTTTTGSGIRLSVGPDFGLPVGSFKDSYNWSVGGSVQADFPILQDQLYVTVNGGYQNYFAKEINGVKGENLQLIPAKAGLKYFPVQNFYVQGEAGAAFLTNKSDVGATKSAAFVYAPQVGYLFNVGGNNYIDAGVRFEGNSKFTDNGKSNNLLALRVAYSFGL</sequence>
<dbReference type="EMBL" id="BAABJI010000002">
    <property type="protein sequence ID" value="GAA4923645.1"/>
    <property type="molecule type" value="Genomic_DNA"/>
</dbReference>
<evidence type="ECO:0000313" key="2">
    <source>
        <dbReference type="EMBL" id="GAA4923645.1"/>
    </source>
</evidence>
<dbReference type="RefSeq" id="WP_345332046.1">
    <property type="nucleotide sequence ID" value="NZ_BAABJI010000002.1"/>
</dbReference>
<keyword evidence="3" id="KW-1185">Reference proteome</keyword>
<feature type="signal peptide" evidence="1">
    <location>
        <begin position="1"/>
        <end position="24"/>
    </location>
</feature>
<evidence type="ECO:0000313" key="3">
    <source>
        <dbReference type="Proteomes" id="UP001501436"/>
    </source>
</evidence>
<proteinExistence type="predicted"/>
<protein>
    <recommendedName>
        <fullName evidence="4">Outer membrane protein with beta-barrel domain</fullName>
    </recommendedName>
</protein>
<feature type="chain" id="PRO_5047364280" description="Outer membrane protein with beta-barrel domain" evidence="1">
    <location>
        <begin position="25"/>
        <end position="191"/>
    </location>
</feature>